<accession>A0AAX4JUI6</accession>
<dbReference type="GeneID" id="91093744"/>
<feature type="region of interest" description="Disordered" evidence="1">
    <location>
        <begin position="245"/>
        <end position="371"/>
    </location>
</feature>
<organism evidence="2 3">
    <name type="scientific">Kwoniella dendrophila CBS 6074</name>
    <dbReference type="NCBI Taxonomy" id="1295534"/>
    <lineage>
        <taxon>Eukaryota</taxon>
        <taxon>Fungi</taxon>
        <taxon>Dikarya</taxon>
        <taxon>Basidiomycota</taxon>
        <taxon>Agaricomycotina</taxon>
        <taxon>Tremellomycetes</taxon>
        <taxon>Tremellales</taxon>
        <taxon>Cryptococcaceae</taxon>
        <taxon>Kwoniella</taxon>
    </lineage>
</organism>
<dbReference type="AlphaFoldDB" id="A0AAX4JUI6"/>
<dbReference type="RefSeq" id="XP_066074931.1">
    <property type="nucleotide sequence ID" value="XM_066218834.1"/>
</dbReference>
<evidence type="ECO:0000313" key="2">
    <source>
        <dbReference type="EMBL" id="WWC88168.1"/>
    </source>
</evidence>
<dbReference type="EMBL" id="CP144100">
    <property type="protein sequence ID" value="WWC88168.1"/>
    <property type="molecule type" value="Genomic_DNA"/>
</dbReference>
<evidence type="ECO:0000256" key="1">
    <source>
        <dbReference type="SAM" id="MobiDB-lite"/>
    </source>
</evidence>
<dbReference type="InterPro" id="IPR019129">
    <property type="entry name" value="Folate-sensitive_fs_Fra10Ac1"/>
</dbReference>
<evidence type="ECO:0008006" key="4">
    <source>
        <dbReference type="Google" id="ProtNLM"/>
    </source>
</evidence>
<feature type="region of interest" description="Disordered" evidence="1">
    <location>
        <begin position="1"/>
        <end position="37"/>
    </location>
</feature>
<keyword evidence="3" id="KW-1185">Reference proteome</keyword>
<feature type="compositionally biased region" description="Basic and acidic residues" evidence="1">
    <location>
        <begin position="343"/>
        <end position="352"/>
    </location>
</feature>
<evidence type="ECO:0000313" key="3">
    <source>
        <dbReference type="Proteomes" id="UP001355207"/>
    </source>
</evidence>
<dbReference type="Pfam" id="PF09725">
    <property type="entry name" value="Fra10Ac1"/>
    <property type="match status" value="1"/>
</dbReference>
<dbReference type="Proteomes" id="UP001355207">
    <property type="component" value="Chromosome 3"/>
</dbReference>
<feature type="compositionally biased region" description="Low complexity" evidence="1">
    <location>
        <begin position="1"/>
        <end position="32"/>
    </location>
</feature>
<protein>
    <recommendedName>
        <fullName evidence="4">Protein FRA10AC1</fullName>
    </recommendedName>
</protein>
<proteinExistence type="predicted"/>
<feature type="compositionally biased region" description="Basic and acidic residues" evidence="1">
    <location>
        <begin position="245"/>
        <end position="334"/>
    </location>
</feature>
<gene>
    <name evidence="2" type="ORF">L201_003073</name>
</gene>
<sequence length="371" mass="43426">MSWKTSGGQLISGPPSSSLPSSSTSTTTTDLPLVKRLKPNSYGGGSVFQRESNFTSHYGYDKDALSNLEKSKKSDWDIVKENHRFIREDEEPKDVTWEERVARAYESKLFKEFALIDLKHYKSKQFALRWRTAIEVINGLGENTCGSLRCKYHNPSSTVSSAAESEFHASDLRFKDPDQAFSSFSSSIRRNEGFNAGKEEEEEESIIPELKSFELPFVYLENNQRKQALVKVRLCPKCQAKLTWKPKDEKEQSVKDDKRSRDRDRRKSYEDKDRYADTHDKDKRGKDDRVRERDRRSKDKDKDKDESPRRWNRDREKDRNRNREISSSSDKDSASQRYAPKKGRGDRSGEQRHRSRSRSPPYRNEKNRHYD</sequence>
<reference evidence="2 3" key="1">
    <citation type="submission" date="2024-01" db="EMBL/GenBank/DDBJ databases">
        <title>Comparative genomics of Cryptococcus and Kwoniella reveals pathogenesis evolution and contrasting modes of karyotype evolution via chromosome fusion or intercentromeric recombination.</title>
        <authorList>
            <person name="Coelho M.A."/>
            <person name="David-Palma M."/>
            <person name="Shea T."/>
            <person name="Bowers K."/>
            <person name="McGinley-Smith S."/>
            <person name="Mohammad A.W."/>
            <person name="Gnirke A."/>
            <person name="Yurkov A.M."/>
            <person name="Nowrousian M."/>
            <person name="Sun S."/>
            <person name="Cuomo C.A."/>
            <person name="Heitman J."/>
        </authorList>
    </citation>
    <scope>NUCLEOTIDE SEQUENCE [LARGE SCALE GENOMIC DNA]</scope>
    <source>
        <strain evidence="2 3">CBS 6074</strain>
    </source>
</reference>
<name>A0AAX4JUI6_9TREE</name>